<dbReference type="AlphaFoldDB" id="A0A2W5AX16"/>
<sequence length="207" mass="22653">MTVAVSAPLSASPLQTENLLPSLCPSEELNGVKLCDDGFSDSPASIQLSRTLSMAMLHSSGSTVTRISRRSLDDMGLTVRRAWDAAAINLQRRALTDQGLRFFTRPADHSLQNAPGCLEVRAHRSLASSWLAHPQTFTLLDNHLLRITHGQQITYLAPDAHTLYALVDVSVQQATELACRANELRPRHRPTLSLQPLVLANGFPVEV</sequence>
<reference evidence="1 2" key="1">
    <citation type="submission" date="2017-11" db="EMBL/GenBank/DDBJ databases">
        <title>Infants hospitalized years apart are colonized by the same room-sourced microbial strains.</title>
        <authorList>
            <person name="Brooks B."/>
            <person name="Olm M.R."/>
            <person name="Firek B.A."/>
            <person name="Baker R."/>
            <person name="Thomas B.C."/>
            <person name="Morowitz M.J."/>
            <person name="Banfield J.F."/>
        </authorList>
    </citation>
    <scope>NUCLEOTIDE SEQUENCE [LARGE SCALE GENOMIC DNA]</scope>
    <source>
        <strain evidence="1">S2_012_000_R3_87</strain>
    </source>
</reference>
<accession>A0A2W5AX16</accession>
<evidence type="ECO:0000313" key="1">
    <source>
        <dbReference type="EMBL" id="PZO99064.1"/>
    </source>
</evidence>
<dbReference type="Proteomes" id="UP000249451">
    <property type="component" value="Unassembled WGS sequence"/>
</dbReference>
<gene>
    <name evidence="1" type="ORF">DI609_09150</name>
</gene>
<protein>
    <submittedName>
        <fullName evidence="1">Uncharacterized protein</fullName>
    </submittedName>
</protein>
<dbReference type="EMBL" id="QFNY01000230">
    <property type="protein sequence ID" value="PZO99064.1"/>
    <property type="molecule type" value="Genomic_DNA"/>
</dbReference>
<organism evidence="1 2">
    <name type="scientific">Corynebacterium urealyticum</name>
    <dbReference type="NCBI Taxonomy" id="43771"/>
    <lineage>
        <taxon>Bacteria</taxon>
        <taxon>Bacillati</taxon>
        <taxon>Actinomycetota</taxon>
        <taxon>Actinomycetes</taxon>
        <taxon>Mycobacteriales</taxon>
        <taxon>Corynebacteriaceae</taxon>
        <taxon>Corynebacterium</taxon>
    </lineage>
</organism>
<comment type="caution">
    <text evidence="1">The sequence shown here is derived from an EMBL/GenBank/DDBJ whole genome shotgun (WGS) entry which is preliminary data.</text>
</comment>
<proteinExistence type="predicted"/>
<name>A0A2W5AX16_9CORY</name>
<evidence type="ECO:0000313" key="2">
    <source>
        <dbReference type="Proteomes" id="UP000249451"/>
    </source>
</evidence>